<organism evidence="1 2">
    <name type="scientific">Gimesia maris</name>
    <dbReference type="NCBI Taxonomy" id="122"/>
    <lineage>
        <taxon>Bacteria</taxon>
        <taxon>Pseudomonadati</taxon>
        <taxon>Planctomycetota</taxon>
        <taxon>Planctomycetia</taxon>
        <taxon>Planctomycetales</taxon>
        <taxon>Planctomycetaceae</taxon>
        <taxon>Gimesia</taxon>
    </lineage>
</organism>
<evidence type="ECO:0000313" key="1">
    <source>
        <dbReference type="EMBL" id="QEG19885.1"/>
    </source>
</evidence>
<proteinExistence type="predicted"/>
<name>A0ABX5YVY9_9PLAN</name>
<protein>
    <submittedName>
        <fullName evidence="1">Uncharacterized protein</fullName>
    </submittedName>
</protein>
<dbReference type="GeneID" id="98650213"/>
<dbReference type="RefSeq" id="WP_002645396.1">
    <property type="nucleotide sequence ID" value="NZ_CP042910.1"/>
</dbReference>
<accession>A0ABX5YVY9</accession>
<sequence length="224" mass="25904">MNQPTGKPTLEPRPFHYTDRTGTIVGTMTNDGSDIRVDLDGWEFVGKMFDDMEPVQSVGLPDRFLIHQDSLVDCDFEFIIPVLVNDRNQLIKVDLSVHFELGKPNDRGGIDKEGFQIALEYKAIKYVSSGRLEDMEDKLLKIQKQLPDGLFIQACINCLYSDYSPYGNGVFGCMMCFRNLKQEYLQVKSKEEFFHIHDHFERQVQETWLCDEFERRVPGTGYRG</sequence>
<gene>
    <name evidence="1" type="ORF">GmarT_57940</name>
</gene>
<dbReference type="Proteomes" id="UP000322887">
    <property type="component" value="Chromosome"/>
</dbReference>
<dbReference type="EMBL" id="CP042910">
    <property type="protein sequence ID" value="QEG19885.1"/>
    <property type="molecule type" value="Genomic_DNA"/>
</dbReference>
<evidence type="ECO:0000313" key="2">
    <source>
        <dbReference type="Proteomes" id="UP000322887"/>
    </source>
</evidence>
<keyword evidence="2" id="KW-1185">Reference proteome</keyword>
<dbReference type="Pfam" id="PF19822">
    <property type="entry name" value="DUF6304"/>
    <property type="match status" value="1"/>
</dbReference>
<dbReference type="InterPro" id="IPR046271">
    <property type="entry name" value="DUF6304"/>
</dbReference>
<reference evidence="1 2" key="1">
    <citation type="submission" date="2019-08" db="EMBL/GenBank/DDBJ databases">
        <title>Deep-cultivation of Planctomycetes and their phenomic and genomic characterization uncovers novel biology.</title>
        <authorList>
            <person name="Wiegand S."/>
            <person name="Jogler M."/>
            <person name="Boedeker C."/>
            <person name="Pinto D."/>
            <person name="Vollmers J."/>
            <person name="Rivas-Marin E."/>
            <person name="Kohn T."/>
            <person name="Peeters S.H."/>
            <person name="Heuer A."/>
            <person name="Rast P."/>
            <person name="Oberbeckmann S."/>
            <person name="Bunk B."/>
            <person name="Jeske O."/>
            <person name="Meyerdierks A."/>
            <person name="Storesund J.E."/>
            <person name="Kallscheuer N."/>
            <person name="Luecker S."/>
            <person name="Lage O.M."/>
            <person name="Pohl T."/>
            <person name="Merkel B.J."/>
            <person name="Hornburger P."/>
            <person name="Mueller R.-W."/>
            <person name="Bruemmer F."/>
            <person name="Labrenz M."/>
            <person name="Spormann A.M."/>
            <person name="Op den Camp H."/>
            <person name="Overmann J."/>
            <person name="Amann R."/>
            <person name="Jetten M.S.M."/>
            <person name="Mascher T."/>
            <person name="Medema M.H."/>
            <person name="Devos D.P."/>
            <person name="Kaster A.-K."/>
            <person name="Ovreas L."/>
            <person name="Rohde M."/>
            <person name="Galperin M.Y."/>
            <person name="Jogler C."/>
        </authorList>
    </citation>
    <scope>NUCLEOTIDE SEQUENCE [LARGE SCALE GENOMIC DNA]</scope>
    <source>
        <strain evidence="1 2">DSM 8797</strain>
    </source>
</reference>